<gene>
    <name evidence="2" type="ORF">MVEN_01141100</name>
</gene>
<dbReference type="AlphaFoldDB" id="A0A8H6Y9U3"/>
<name>A0A8H6Y9U3_9AGAR</name>
<evidence type="ECO:0000313" key="2">
    <source>
        <dbReference type="EMBL" id="KAF7354517.1"/>
    </source>
</evidence>
<dbReference type="Proteomes" id="UP000620124">
    <property type="component" value="Unassembled WGS sequence"/>
</dbReference>
<reference evidence="2" key="1">
    <citation type="submission" date="2020-05" db="EMBL/GenBank/DDBJ databases">
        <title>Mycena genomes resolve the evolution of fungal bioluminescence.</title>
        <authorList>
            <person name="Tsai I.J."/>
        </authorList>
    </citation>
    <scope>NUCLEOTIDE SEQUENCE</scope>
    <source>
        <strain evidence="2">CCC161011</strain>
    </source>
</reference>
<dbReference type="EMBL" id="JACAZI010000008">
    <property type="protein sequence ID" value="KAF7354517.1"/>
    <property type="molecule type" value="Genomic_DNA"/>
</dbReference>
<evidence type="ECO:0000313" key="3">
    <source>
        <dbReference type="Proteomes" id="UP000620124"/>
    </source>
</evidence>
<protein>
    <submittedName>
        <fullName evidence="2">Uncharacterized protein</fullName>
    </submittedName>
</protein>
<comment type="caution">
    <text evidence="2">The sequence shown here is derived from an EMBL/GenBank/DDBJ whole genome shotgun (WGS) entry which is preliminary data.</text>
</comment>
<accession>A0A8H6Y9U3</accession>
<feature type="region of interest" description="Disordered" evidence="1">
    <location>
        <begin position="57"/>
        <end position="86"/>
    </location>
</feature>
<proteinExistence type="predicted"/>
<sequence length="86" mass="9443">MNHHHYCLQVLETPSLPTQSPIIARPTALLGVCFHFSCIKGFARLRIRLRIMDEDEAGRSTRAAARAGDALDQVGSQSPDKILGKS</sequence>
<organism evidence="2 3">
    <name type="scientific">Mycena venus</name>
    <dbReference type="NCBI Taxonomy" id="2733690"/>
    <lineage>
        <taxon>Eukaryota</taxon>
        <taxon>Fungi</taxon>
        <taxon>Dikarya</taxon>
        <taxon>Basidiomycota</taxon>
        <taxon>Agaricomycotina</taxon>
        <taxon>Agaricomycetes</taxon>
        <taxon>Agaricomycetidae</taxon>
        <taxon>Agaricales</taxon>
        <taxon>Marasmiineae</taxon>
        <taxon>Mycenaceae</taxon>
        <taxon>Mycena</taxon>
    </lineage>
</organism>
<feature type="compositionally biased region" description="Low complexity" evidence="1">
    <location>
        <begin position="60"/>
        <end position="70"/>
    </location>
</feature>
<evidence type="ECO:0000256" key="1">
    <source>
        <dbReference type="SAM" id="MobiDB-lite"/>
    </source>
</evidence>
<keyword evidence="3" id="KW-1185">Reference proteome</keyword>